<comment type="caution">
    <text evidence="2">The sequence shown here is derived from an EMBL/GenBank/DDBJ whole genome shotgun (WGS) entry which is preliminary data.</text>
</comment>
<sequence>MRTSVGALRGQQQQRQKDTSGPFAVNHVNLQLHFSLGSPASLAGALRKRSFSLRVLNWTDKNQSPTLGGEERPSPTSVV</sequence>
<name>A0A4Y2DXN4_ARAVE</name>
<organism evidence="2 3">
    <name type="scientific">Araneus ventricosus</name>
    <name type="common">Orbweaver spider</name>
    <name type="synonym">Epeira ventricosa</name>
    <dbReference type="NCBI Taxonomy" id="182803"/>
    <lineage>
        <taxon>Eukaryota</taxon>
        <taxon>Metazoa</taxon>
        <taxon>Ecdysozoa</taxon>
        <taxon>Arthropoda</taxon>
        <taxon>Chelicerata</taxon>
        <taxon>Arachnida</taxon>
        <taxon>Araneae</taxon>
        <taxon>Araneomorphae</taxon>
        <taxon>Entelegynae</taxon>
        <taxon>Araneoidea</taxon>
        <taxon>Araneidae</taxon>
        <taxon>Araneus</taxon>
    </lineage>
</organism>
<dbReference type="Proteomes" id="UP000499080">
    <property type="component" value="Unassembled WGS sequence"/>
</dbReference>
<dbReference type="EMBL" id="BGPR01000444">
    <property type="protein sequence ID" value="GBM20568.1"/>
    <property type="molecule type" value="Genomic_DNA"/>
</dbReference>
<evidence type="ECO:0000256" key="1">
    <source>
        <dbReference type="SAM" id="MobiDB-lite"/>
    </source>
</evidence>
<feature type="region of interest" description="Disordered" evidence="1">
    <location>
        <begin position="1"/>
        <end position="22"/>
    </location>
</feature>
<keyword evidence="3" id="KW-1185">Reference proteome</keyword>
<gene>
    <name evidence="2" type="ORF">AVEN_261692_1</name>
</gene>
<proteinExistence type="predicted"/>
<reference evidence="2 3" key="1">
    <citation type="journal article" date="2019" name="Sci. Rep.">
        <title>Orb-weaving spider Araneus ventricosus genome elucidates the spidroin gene catalogue.</title>
        <authorList>
            <person name="Kono N."/>
            <person name="Nakamura H."/>
            <person name="Ohtoshi R."/>
            <person name="Moran D.A.P."/>
            <person name="Shinohara A."/>
            <person name="Yoshida Y."/>
            <person name="Fujiwara M."/>
            <person name="Mori M."/>
            <person name="Tomita M."/>
            <person name="Arakawa K."/>
        </authorList>
    </citation>
    <scope>NUCLEOTIDE SEQUENCE [LARGE SCALE GENOMIC DNA]</scope>
</reference>
<evidence type="ECO:0000313" key="3">
    <source>
        <dbReference type="Proteomes" id="UP000499080"/>
    </source>
</evidence>
<protein>
    <submittedName>
        <fullName evidence="2">Uncharacterized protein</fullName>
    </submittedName>
</protein>
<dbReference type="AlphaFoldDB" id="A0A4Y2DXN4"/>
<accession>A0A4Y2DXN4</accession>
<evidence type="ECO:0000313" key="2">
    <source>
        <dbReference type="EMBL" id="GBM20568.1"/>
    </source>
</evidence>
<feature type="region of interest" description="Disordered" evidence="1">
    <location>
        <begin position="59"/>
        <end position="79"/>
    </location>
</feature>